<evidence type="ECO:0000259" key="1">
    <source>
        <dbReference type="Pfam" id="PF08044"/>
    </source>
</evidence>
<dbReference type="RefSeq" id="WP_120039944.1">
    <property type="nucleotide sequence ID" value="NZ_QZFU01000016.1"/>
</dbReference>
<organism evidence="2 3">
    <name type="scientific">Nocardia panacis</name>
    <dbReference type="NCBI Taxonomy" id="2340916"/>
    <lineage>
        <taxon>Bacteria</taxon>
        <taxon>Bacillati</taxon>
        <taxon>Actinomycetota</taxon>
        <taxon>Actinomycetes</taxon>
        <taxon>Mycobacteriales</taxon>
        <taxon>Nocardiaceae</taxon>
        <taxon>Nocardia</taxon>
    </lineage>
</organism>
<gene>
    <name evidence="2" type="ORF">D5S18_12045</name>
</gene>
<proteinExistence type="predicted"/>
<dbReference type="AlphaFoldDB" id="A0A3A4KJU8"/>
<feature type="domain" description="DUF1707" evidence="1">
    <location>
        <begin position="22"/>
        <end position="70"/>
    </location>
</feature>
<reference evidence="2 3" key="1">
    <citation type="submission" date="2018-09" db="EMBL/GenBank/DDBJ databases">
        <title>YIM PH21274 draft genome.</title>
        <authorList>
            <person name="Miao C."/>
        </authorList>
    </citation>
    <scope>NUCLEOTIDE SEQUENCE [LARGE SCALE GENOMIC DNA]</scope>
    <source>
        <strain evidence="2 3">YIM PH 21724</strain>
    </source>
</reference>
<name>A0A3A4KJU8_9NOCA</name>
<dbReference type="InterPro" id="IPR012551">
    <property type="entry name" value="DUF1707_SHOCT-like"/>
</dbReference>
<dbReference type="Proteomes" id="UP000266677">
    <property type="component" value="Unassembled WGS sequence"/>
</dbReference>
<accession>A0A3A4KJU8</accession>
<dbReference type="PANTHER" id="PTHR40763:SF5">
    <property type="entry name" value="MEMBRANE PROTEIN"/>
    <property type="match status" value="1"/>
</dbReference>
<sequence length="203" mass="22362">MAESENNLPIPAPERAPAGIDDLAREQTAERLRFALEQGRFDVLELDRRLVVVYAARTAAELAAVTADLPALTDIAPVELRTKSGSRTKSGRWIVPDRIVVEATSGPVHLDFTDAFCPHAEVAVQVSIRSGSLRLTVPRGWQINTDRVDITSGKIRDELTAPALPHLPLLHVEGQVGSGYILAENPEPPRRSFWAWLRRRPAV</sequence>
<dbReference type="EMBL" id="QZFU01000016">
    <property type="protein sequence ID" value="RJO76934.1"/>
    <property type="molecule type" value="Genomic_DNA"/>
</dbReference>
<keyword evidence="3" id="KW-1185">Reference proteome</keyword>
<dbReference type="OrthoDB" id="4772576at2"/>
<dbReference type="Pfam" id="PF08044">
    <property type="entry name" value="DUF1707"/>
    <property type="match status" value="1"/>
</dbReference>
<protein>
    <submittedName>
        <fullName evidence="2">DUF1707 domain-containing protein</fullName>
    </submittedName>
</protein>
<dbReference type="PANTHER" id="PTHR40763">
    <property type="entry name" value="MEMBRANE PROTEIN-RELATED"/>
    <property type="match status" value="1"/>
</dbReference>
<evidence type="ECO:0000313" key="2">
    <source>
        <dbReference type="EMBL" id="RJO76934.1"/>
    </source>
</evidence>
<evidence type="ECO:0000313" key="3">
    <source>
        <dbReference type="Proteomes" id="UP000266677"/>
    </source>
</evidence>
<comment type="caution">
    <text evidence="2">The sequence shown here is derived from an EMBL/GenBank/DDBJ whole genome shotgun (WGS) entry which is preliminary data.</text>
</comment>